<dbReference type="RefSeq" id="WP_349230592.1">
    <property type="nucleotide sequence ID" value="NZ_JBBMFJ010000071.1"/>
</dbReference>
<dbReference type="EMBL" id="JBBMFJ010000071">
    <property type="protein sequence ID" value="MEQ2564608.1"/>
    <property type="molecule type" value="Genomic_DNA"/>
</dbReference>
<comment type="caution">
    <text evidence="2">The sequence shown here is derived from an EMBL/GenBank/DDBJ whole genome shotgun (WGS) entry which is preliminary data.</text>
</comment>
<dbReference type="PROSITE" id="PS50943">
    <property type="entry name" value="HTH_CROC1"/>
    <property type="match status" value="1"/>
</dbReference>
<dbReference type="InterPro" id="IPR010982">
    <property type="entry name" value="Lambda_DNA-bd_dom_sf"/>
</dbReference>
<feature type="domain" description="HTH cro/C1-type" evidence="1">
    <location>
        <begin position="20"/>
        <end position="61"/>
    </location>
</feature>
<dbReference type="SUPFAM" id="SSF47413">
    <property type="entry name" value="lambda repressor-like DNA-binding domains"/>
    <property type="match status" value="1"/>
</dbReference>
<reference evidence="2 3" key="1">
    <citation type="submission" date="2024-03" db="EMBL/GenBank/DDBJ databases">
        <title>Human intestinal bacterial collection.</title>
        <authorList>
            <person name="Pauvert C."/>
            <person name="Hitch T.C.A."/>
            <person name="Clavel T."/>
        </authorList>
    </citation>
    <scope>NUCLEOTIDE SEQUENCE [LARGE SCALE GENOMIC DNA]</scope>
    <source>
        <strain evidence="2 3">CLA-AP-H27</strain>
    </source>
</reference>
<evidence type="ECO:0000313" key="3">
    <source>
        <dbReference type="Proteomes" id="UP001437460"/>
    </source>
</evidence>
<dbReference type="Proteomes" id="UP001437460">
    <property type="component" value="Unassembled WGS sequence"/>
</dbReference>
<dbReference type="Pfam" id="PF13443">
    <property type="entry name" value="HTH_26"/>
    <property type="match status" value="1"/>
</dbReference>
<dbReference type="Gene3D" id="1.10.260.40">
    <property type="entry name" value="lambda repressor-like DNA-binding domains"/>
    <property type="match status" value="1"/>
</dbReference>
<dbReference type="CDD" id="cd00093">
    <property type="entry name" value="HTH_XRE"/>
    <property type="match status" value="1"/>
</dbReference>
<organism evidence="2 3">
    <name type="scientific">Ventrimonas faecis</name>
    <dbReference type="NCBI Taxonomy" id="3133170"/>
    <lineage>
        <taxon>Bacteria</taxon>
        <taxon>Bacillati</taxon>
        <taxon>Bacillota</taxon>
        <taxon>Clostridia</taxon>
        <taxon>Lachnospirales</taxon>
        <taxon>Lachnospiraceae</taxon>
        <taxon>Ventrimonas</taxon>
    </lineage>
</organism>
<name>A0ABV1HRK6_9FIRM</name>
<dbReference type="InterPro" id="IPR001387">
    <property type="entry name" value="Cro/C1-type_HTH"/>
</dbReference>
<accession>A0ABV1HRK6</accession>
<sequence length="78" mass="8869">MAVSYNRLFKILIDRKMMKKELCELADVSPSTISKMGRGEMVSMEVIARICLKLNCTVDDILEILPDSPEYGTDEKIK</sequence>
<protein>
    <submittedName>
        <fullName evidence="2">Helix-turn-helix transcriptional regulator</fullName>
    </submittedName>
</protein>
<evidence type="ECO:0000313" key="2">
    <source>
        <dbReference type="EMBL" id="MEQ2564608.1"/>
    </source>
</evidence>
<dbReference type="SMART" id="SM00530">
    <property type="entry name" value="HTH_XRE"/>
    <property type="match status" value="1"/>
</dbReference>
<gene>
    <name evidence="2" type="ORF">WMO41_15805</name>
</gene>
<proteinExistence type="predicted"/>
<evidence type="ECO:0000259" key="1">
    <source>
        <dbReference type="PROSITE" id="PS50943"/>
    </source>
</evidence>
<keyword evidence="3" id="KW-1185">Reference proteome</keyword>